<accession>A0ACB8RQ62</accession>
<dbReference type="EMBL" id="MU275926">
    <property type="protein sequence ID" value="KAI0046404.1"/>
    <property type="molecule type" value="Genomic_DNA"/>
</dbReference>
<dbReference type="Proteomes" id="UP000814033">
    <property type="component" value="Unassembled WGS sequence"/>
</dbReference>
<reference evidence="1" key="1">
    <citation type="submission" date="2021-02" db="EMBL/GenBank/DDBJ databases">
        <authorList>
            <consortium name="DOE Joint Genome Institute"/>
            <person name="Ahrendt S."/>
            <person name="Looney B.P."/>
            <person name="Miyauchi S."/>
            <person name="Morin E."/>
            <person name="Drula E."/>
            <person name="Courty P.E."/>
            <person name="Chicoki N."/>
            <person name="Fauchery L."/>
            <person name="Kohler A."/>
            <person name="Kuo A."/>
            <person name="Labutti K."/>
            <person name="Pangilinan J."/>
            <person name="Lipzen A."/>
            <person name="Riley R."/>
            <person name="Andreopoulos W."/>
            <person name="He G."/>
            <person name="Johnson J."/>
            <person name="Barry K.W."/>
            <person name="Grigoriev I.V."/>
            <person name="Nagy L."/>
            <person name="Hibbett D."/>
            <person name="Henrissat B."/>
            <person name="Matheny P.B."/>
            <person name="Labbe J."/>
            <person name="Martin F."/>
        </authorList>
    </citation>
    <scope>NUCLEOTIDE SEQUENCE</scope>
    <source>
        <strain evidence="1">FP105234-sp</strain>
    </source>
</reference>
<keyword evidence="2" id="KW-1185">Reference proteome</keyword>
<protein>
    <submittedName>
        <fullName evidence="1">Uncharacterized protein</fullName>
    </submittedName>
</protein>
<sequence length="514" mass="54692">MSEYTSDPVAVEAYLASRARTANWIATLGPTVSSPSVAPSLVSDTEDGLSSPDDDSDAESSHSQPPRMVLRWPDGRPDVPVSHPQAAQQWSAPHKPQQQQPLSSHTQRSRSASQAAGYPPSNPYIRHPPSVGALYIPPPPPPVFSPQPETIQIHPSPTRSQLGRPAYPSPTSAHSTHPAYPSPTSAHSAHPPPAPSASSRSRSMHSNGSSTRGLQMIYTPPAPASPASPSIVSPSPVYAYPNAGARGANPEEDSTPTPHYPQQSQQHSTYGGSMRRPATSHHTGHHAPHHAPSSAHRSPSHHSHSSSHSHSQHSSHGHHSHASSSHRPPAIVYAPAAHAPDSGYSYNPPRILPSHSNPSNHSADAYGTYPHDGPHAPRKLGPSISDPTTSRARGRLLEVFSRTPSPSLHPKGRRGMDDDGDSVSSGSTYYVIPSAGQKVRVVPPTPSQSYPTSPTRNRHQIYAAPPPESPTQKRPLLQRIFHPHIGGGGSTPSAGGSDGGRRVLRRRAESTTRM</sequence>
<gene>
    <name evidence="1" type="ORF">FA95DRAFT_1573169</name>
</gene>
<organism evidence="1 2">
    <name type="scientific">Auriscalpium vulgare</name>
    <dbReference type="NCBI Taxonomy" id="40419"/>
    <lineage>
        <taxon>Eukaryota</taxon>
        <taxon>Fungi</taxon>
        <taxon>Dikarya</taxon>
        <taxon>Basidiomycota</taxon>
        <taxon>Agaricomycotina</taxon>
        <taxon>Agaricomycetes</taxon>
        <taxon>Russulales</taxon>
        <taxon>Auriscalpiaceae</taxon>
        <taxon>Auriscalpium</taxon>
    </lineage>
</organism>
<reference evidence="1" key="2">
    <citation type="journal article" date="2022" name="New Phytol.">
        <title>Evolutionary transition to the ectomycorrhizal habit in the genomes of a hyperdiverse lineage of mushroom-forming fungi.</title>
        <authorList>
            <person name="Looney B."/>
            <person name="Miyauchi S."/>
            <person name="Morin E."/>
            <person name="Drula E."/>
            <person name="Courty P.E."/>
            <person name="Kohler A."/>
            <person name="Kuo A."/>
            <person name="LaButti K."/>
            <person name="Pangilinan J."/>
            <person name="Lipzen A."/>
            <person name="Riley R."/>
            <person name="Andreopoulos W."/>
            <person name="He G."/>
            <person name="Johnson J."/>
            <person name="Nolan M."/>
            <person name="Tritt A."/>
            <person name="Barry K.W."/>
            <person name="Grigoriev I.V."/>
            <person name="Nagy L.G."/>
            <person name="Hibbett D."/>
            <person name="Henrissat B."/>
            <person name="Matheny P.B."/>
            <person name="Labbe J."/>
            <person name="Martin F.M."/>
        </authorList>
    </citation>
    <scope>NUCLEOTIDE SEQUENCE</scope>
    <source>
        <strain evidence="1">FP105234-sp</strain>
    </source>
</reference>
<comment type="caution">
    <text evidence="1">The sequence shown here is derived from an EMBL/GenBank/DDBJ whole genome shotgun (WGS) entry which is preliminary data.</text>
</comment>
<name>A0ACB8RQ62_9AGAM</name>
<evidence type="ECO:0000313" key="2">
    <source>
        <dbReference type="Proteomes" id="UP000814033"/>
    </source>
</evidence>
<evidence type="ECO:0000313" key="1">
    <source>
        <dbReference type="EMBL" id="KAI0046404.1"/>
    </source>
</evidence>
<proteinExistence type="predicted"/>